<dbReference type="InterPro" id="IPR036388">
    <property type="entry name" value="WH-like_DNA-bd_sf"/>
</dbReference>
<dbReference type="InterPro" id="IPR036390">
    <property type="entry name" value="WH_DNA-bd_sf"/>
</dbReference>
<evidence type="ECO:0000313" key="8">
    <source>
        <dbReference type="EMBL" id="SFF28233.1"/>
    </source>
</evidence>
<dbReference type="RefSeq" id="WP_093616900.1">
    <property type="nucleotide sequence ID" value="NZ_BOMT01000085.1"/>
</dbReference>
<dbReference type="GO" id="GO:1900376">
    <property type="term" value="P:regulation of secondary metabolite biosynthetic process"/>
    <property type="evidence" value="ECO:0007669"/>
    <property type="project" value="TreeGrafter"/>
</dbReference>
<dbReference type="GO" id="GO:0045892">
    <property type="term" value="P:negative regulation of DNA-templated transcription"/>
    <property type="evidence" value="ECO:0007669"/>
    <property type="project" value="TreeGrafter"/>
</dbReference>
<dbReference type="OrthoDB" id="8659436at2"/>
<protein>
    <submittedName>
        <fullName evidence="8">Fur family transcriptional regulator, ferric uptake regulator/Fur family transcriptional regulator, peroxide stress response regulator</fullName>
    </submittedName>
</protein>
<comment type="similarity">
    <text evidence="1">Belongs to the Fur family.</text>
</comment>
<keyword evidence="4" id="KW-0805">Transcription regulation</keyword>
<dbReference type="GO" id="GO:0008270">
    <property type="term" value="F:zinc ion binding"/>
    <property type="evidence" value="ECO:0007669"/>
    <property type="project" value="TreeGrafter"/>
</dbReference>
<evidence type="ECO:0000256" key="5">
    <source>
        <dbReference type="ARBA" id="ARBA00023125"/>
    </source>
</evidence>
<comment type="cofactor">
    <cofactor evidence="7">
        <name>Zn(2+)</name>
        <dbReference type="ChEBI" id="CHEBI:29105"/>
    </cofactor>
    <text evidence="7">Binds 1 zinc ion per subunit.</text>
</comment>
<dbReference type="InterPro" id="IPR002481">
    <property type="entry name" value="FUR"/>
</dbReference>
<dbReference type="STRING" id="35752.SAMN05421541_108112"/>
<evidence type="ECO:0000256" key="2">
    <source>
        <dbReference type="ARBA" id="ARBA00022491"/>
    </source>
</evidence>
<dbReference type="EMBL" id="FONV01000008">
    <property type="protein sequence ID" value="SFF28233.1"/>
    <property type="molecule type" value="Genomic_DNA"/>
</dbReference>
<sequence>MAVHQHERLAAVRERVRAGGRRWTIAKGAIVEALIGHGGHLSVQEVHDEITTRFPQIDRSTVHRVLLTLADEHVVHVLGRQGEARYGMADQPHHHAVCARCGHEAEIPASAVAPALATAAEATGFAFDSVGITLTGICGDCRQQHP</sequence>
<keyword evidence="5" id="KW-0238">DNA-binding</keyword>
<dbReference type="Pfam" id="PF01475">
    <property type="entry name" value="FUR"/>
    <property type="match status" value="1"/>
</dbReference>
<proteinExistence type="inferred from homology"/>
<dbReference type="InterPro" id="IPR043135">
    <property type="entry name" value="Fur_C"/>
</dbReference>
<keyword evidence="2" id="KW-0678">Repressor</keyword>
<dbReference type="Gene3D" id="1.10.10.10">
    <property type="entry name" value="Winged helix-like DNA-binding domain superfamily/Winged helix DNA-binding domain"/>
    <property type="match status" value="1"/>
</dbReference>
<keyword evidence="9" id="KW-1185">Reference proteome</keyword>
<evidence type="ECO:0000256" key="7">
    <source>
        <dbReference type="PIRSR" id="PIRSR602481-1"/>
    </source>
</evidence>
<dbReference type="Proteomes" id="UP000199645">
    <property type="component" value="Unassembled WGS sequence"/>
</dbReference>
<evidence type="ECO:0000256" key="4">
    <source>
        <dbReference type="ARBA" id="ARBA00023015"/>
    </source>
</evidence>
<gene>
    <name evidence="8" type="ORF">SAMN05421541_108112</name>
</gene>
<feature type="binding site" evidence="7">
    <location>
        <position position="138"/>
    </location>
    <ligand>
        <name>Zn(2+)</name>
        <dbReference type="ChEBI" id="CHEBI:29105"/>
    </ligand>
</feature>
<evidence type="ECO:0000313" key="9">
    <source>
        <dbReference type="Proteomes" id="UP000199645"/>
    </source>
</evidence>
<dbReference type="PANTHER" id="PTHR33202">
    <property type="entry name" value="ZINC UPTAKE REGULATION PROTEIN"/>
    <property type="match status" value="1"/>
</dbReference>
<name>A0A1I2HFR3_9ACTN</name>
<feature type="binding site" evidence="7">
    <location>
        <position position="141"/>
    </location>
    <ligand>
        <name>Zn(2+)</name>
        <dbReference type="ChEBI" id="CHEBI:29105"/>
    </ligand>
</feature>
<organism evidence="8 9">
    <name type="scientific">Actinoplanes philippinensis</name>
    <dbReference type="NCBI Taxonomy" id="35752"/>
    <lineage>
        <taxon>Bacteria</taxon>
        <taxon>Bacillati</taxon>
        <taxon>Actinomycetota</taxon>
        <taxon>Actinomycetes</taxon>
        <taxon>Micromonosporales</taxon>
        <taxon>Micromonosporaceae</taxon>
        <taxon>Actinoplanes</taxon>
    </lineage>
</organism>
<keyword evidence="3 7" id="KW-0862">Zinc</keyword>
<accession>A0A1I2HFR3</accession>
<keyword evidence="6" id="KW-0804">Transcription</keyword>
<evidence type="ECO:0000256" key="3">
    <source>
        <dbReference type="ARBA" id="ARBA00022833"/>
    </source>
</evidence>
<dbReference type="PANTHER" id="PTHR33202:SF7">
    <property type="entry name" value="FERRIC UPTAKE REGULATION PROTEIN"/>
    <property type="match status" value="1"/>
</dbReference>
<dbReference type="GO" id="GO:0000976">
    <property type="term" value="F:transcription cis-regulatory region binding"/>
    <property type="evidence" value="ECO:0007669"/>
    <property type="project" value="TreeGrafter"/>
</dbReference>
<dbReference type="CDD" id="cd07153">
    <property type="entry name" value="Fur_like"/>
    <property type="match status" value="1"/>
</dbReference>
<dbReference type="GO" id="GO:0003700">
    <property type="term" value="F:DNA-binding transcription factor activity"/>
    <property type="evidence" value="ECO:0007669"/>
    <property type="project" value="InterPro"/>
</dbReference>
<feature type="binding site" evidence="7">
    <location>
        <position position="101"/>
    </location>
    <ligand>
        <name>Zn(2+)</name>
        <dbReference type="ChEBI" id="CHEBI:29105"/>
    </ligand>
</feature>
<keyword evidence="7" id="KW-0479">Metal-binding</keyword>
<evidence type="ECO:0000256" key="1">
    <source>
        <dbReference type="ARBA" id="ARBA00007957"/>
    </source>
</evidence>
<dbReference type="AlphaFoldDB" id="A0A1I2HFR3"/>
<reference evidence="8 9" key="1">
    <citation type="submission" date="2016-10" db="EMBL/GenBank/DDBJ databases">
        <authorList>
            <person name="de Groot N.N."/>
        </authorList>
    </citation>
    <scope>NUCLEOTIDE SEQUENCE [LARGE SCALE GENOMIC DNA]</scope>
    <source>
        <strain evidence="8 9">DSM 43019</strain>
    </source>
</reference>
<dbReference type="Gene3D" id="3.30.1490.190">
    <property type="match status" value="1"/>
</dbReference>
<dbReference type="SUPFAM" id="SSF46785">
    <property type="entry name" value="Winged helix' DNA-binding domain"/>
    <property type="match status" value="1"/>
</dbReference>
<evidence type="ECO:0000256" key="6">
    <source>
        <dbReference type="ARBA" id="ARBA00023163"/>
    </source>
</evidence>
<feature type="binding site" evidence="7">
    <location>
        <position position="98"/>
    </location>
    <ligand>
        <name>Zn(2+)</name>
        <dbReference type="ChEBI" id="CHEBI:29105"/>
    </ligand>
</feature>